<name>A0A916SQC6_9BURK</name>
<comment type="caution">
    <text evidence="1">The sequence shown here is derived from an EMBL/GenBank/DDBJ whole genome shotgun (WGS) entry which is preliminary data.</text>
</comment>
<sequence length="85" mass="9834">MASAQGITTDDYKLFPSPRNRHRLIFPHQVFVPYPYMLIDLESYYLQGKFSLFAACRLSDGKMGQLVTLELQADETKFKARFVPD</sequence>
<proteinExistence type="predicted"/>
<organism evidence="1 2">
    <name type="scientific">Polaromonas eurypsychrophila</name>
    <dbReference type="NCBI Taxonomy" id="1614635"/>
    <lineage>
        <taxon>Bacteria</taxon>
        <taxon>Pseudomonadati</taxon>
        <taxon>Pseudomonadota</taxon>
        <taxon>Betaproteobacteria</taxon>
        <taxon>Burkholderiales</taxon>
        <taxon>Comamonadaceae</taxon>
        <taxon>Polaromonas</taxon>
    </lineage>
</organism>
<gene>
    <name evidence="1" type="ORF">GCM10011496_35340</name>
</gene>
<evidence type="ECO:0000313" key="1">
    <source>
        <dbReference type="EMBL" id="GGB11361.1"/>
    </source>
</evidence>
<accession>A0A916SQC6</accession>
<evidence type="ECO:0000313" key="2">
    <source>
        <dbReference type="Proteomes" id="UP000620596"/>
    </source>
</evidence>
<dbReference type="RefSeq" id="WP_188709829.1">
    <property type="nucleotide sequence ID" value="NZ_BMIG01000017.1"/>
</dbReference>
<keyword evidence="2" id="KW-1185">Reference proteome</keyword>
<reference evidence="1" key="1">
    <citation type="journal article" date="2014" name="Int. J. Syst. Evol. Microbiol.">
        <title>Complete genome sequence of Corynebacterium casei LMG S-19264T (=DSM 44701T), isolated from a smear-ripened cheese.</title>
        <authorList>
            <consortium name="US DOE Joint Genome Institute (JGI-PGF)"/>
            <person name="Walter F."/>
            <person name="Albersmeier A."/>
            <person name="Kalinowski J."/>
            <person name="Ruckert C."/>
        </authorList>
    </citation>
    <scope>NUCLEOTIDE SEQUENCE</scope>
    <source>
        <strain evidence="1">CGMCC 1.15322</strain>
    </source>
</reference>
<dbReference type="AlphaFoldDB" id="A0A916SQC6"/>
<protein>
    <submittedName>
        <fullName evidence="1">Uncharacterized protein</fullName>
    </submittedName>
</protein>
<dbReference type="Proteomes" id="UP000620596">
    <property type="component" value="Unassembled WGS sequence"/>
</dbReference>
<reference evidence="1" key="2">
    <citation type="submission" date="2020-09" db="EMBL/GenBank/DDBJ databases">
        <authorList>
            <person name="Sun Q."/>
            <person name="Zhou Y."/>
        </authorList>
    </citation>
    <scope>NUCLEOTIDE SEQUENCE</scope>
    <source>
        <strain evidence="1">CGMCC 1.15322</strain>
    </source>
</reference>
<dbReference type="EMBL" id="BMIG01000017">
    <property type="protein sequence ID" value="GGB11361.1"/>
    <property type="molecule type" value="Genomic_DNA"/>
</dbReference>